<feature type="compositionally biased region" description="Polar residues" evidence="1">
    <location>
        <begin position="180"/>
        <end position="193"/>
    </location>
</feature>
<sequence>MRILWVRRLAAVGAAAVITAAGSTATVSAMDQALPGDTAYPAKIVLERARHVLTTDPADEASLYLRDTETRLEELVRAQSTKRNDAIPDVIAGYERAIAGLRTALADLGDDAAAATTDRANRELHTHEHVLNALQDIVPAAARPAIERALDRSAPRPAADGPAGITELDTPPTIGPVPDGSSQQCISADRSTPTIGSDTTLTYDGALLCPDAGTTGEYALAVSITNDAASSATVTVDDIHLTHTTPRPRGRAPDATADLDEAPITIAPGDTVDLEITGTYHLVNTDEGEKANLHLHLTGTLTATDESFTLATNVHLRGTGAQR</sequence>
<evidence type="ECO:0000313" key="5">
    <source>
        <dbReference type="Proteomes" id="UP000182977"/>
    </source>
</evidence>
<evidence type="ECO:0000313" key="4">
    <source>
        <dbReference type="EMBL" id="SDU76722.1"/>
    </source>
</evidence>
<protein>
    <recommendedName>
        <fullName evidence="3">DUF5667 domain-containing protein</fullName>
    </recommendedName>
</protein>
<accession>A0A1H2L7E1</accession>
<gene>
    <name evidence="4" type="ORF">SAMN04488563_5294</name>
</gene>
<keyword evidence="5" id="KW-1185">Reference proteome</keyword>
<dbReference type="InterPro" id="IPR043725">
    <property type="entry name" value="DUF5667"/>
</dbReference>
<dbReference type="Proteomes" id="UP000182977">
    <property type="component" value="Chromosome I"/>
</dbReference>
<evidence type="ECO:0000256" key="1">
    <source>
        <dbReference type="SAM" id="MobiDB-lite"/>
    </source>
</evidence>
<name>A0A1H2L7E1_9ACTN</name>
<feature type="signal peptide" evidence="2">
    <location>
        <begin position="1"/>
        <end position="29"/>
    </location>
</feature>
<dbReference type="AlphaFoldDB" id="A0A1H2L7E1"/>
<feature type="domain" description="DUF5667" evidence="3">
    <location>
        <begin position="33"/>
        <end position="139"/>
    </location>
</feature>
<evidence type="ECO:0000256" key="2">
    <source>
        <dbReference type="SAM" id="SignalP"/>
    </source>
</evidence>
<proteinExistence type="predicted"/>
<dbReference type="Pfam" id="PF18915">
    <property type="entry name" value="DUF5667"/>
    <property type="match status" value="1"/>
</dbReference>
<evidence type="ECO:0000259" key="3">
    <source>
        <dbReference type="Pfam" id="PF18915"/>
    </source>
</evidence>
<feature type="region of interest" description="Disordered" evidence="1">
    <location>
        <begin position="151"/>
        <end position="193"/>
    </location>
</feature>
<feature type="chain" id="PRO_5009279063" description="DUF5667 domain-containing protein" evidence="2">
    <location>
        <begin position="30"/>
        <end position="323"/>
    </location>
</feature>
<organism evidence="4 5">
    <name type="scientific">Jiangella alkaliphila</name>
    <dbReference type="NCBI Taxonomy" id="419479"/>
    <lineage>
        <taxon>Bacteria</taxon>
        <taxon>Bacillati</taxon>
        <taxon>Actinomycetota</taxon>
        <taxon>Actinomycetes</taxon>
        <taxon>Jiangellales</taxon>
        <taxon>Jiangellaceae</taxon>
        <taxon>Jiangella</taxon>
    </lineage>
</organism>
<dbReference type="EMBL" id="LT629791">
    <property type="protein sequence ID" value="SDU76722.1"/>
    <property type="molecule type" value="Genomic_DNA"/>
</dbReference>
<keyword evidence="2" id="KW-0732">Signal</keyword>
<reference evidence="5" key="1">
    <citation type="submission" date="2016-10" db="EMBL/GenBank/DDBJ databases">
        <authorList>
            <person name="Varghese N."/>
            <person name="Submissions S."/>
        </authorList>
    </citation>
    <scope>NUCLEOTIDE SEQUENCE [LARGE SCALE GENOMIC DNA]</scope>
    <source>
        <strain evidence="5">DSM 45079</strain>
    </source>
</reference>